<dbReference type="GO" id="GO:0006629">
    <property type="term" value="P:lipid metabolic process"/>
    <property type="evidence" value="ECO:0007669"/>
    <property type="project" value="InterPro"/>
</dbReference>
<sequence>MSNANMVVTWSNNWMSVIDDKARICEVSIPGSHESCARYGGSSAHCQWRSVIDQLSRGIRFLDVRCDIVAPKGEAGSPVDEPGDPEIYLFVRHGTMNQAVTFQEIQAQCVAFLAANPSEFILMNLQMEETTKGDTFAQKFTEMTQPYLNYWHFGDALKKDAAGNPVSDFPKVGDVRGRIILIRATAGGGWPTHMKPGSLPGQGGMVWNGCEIDDVSSSTLFQTQNGWSKWNGTEKGDEVEKYIKGADAWAKQGQMTLNFASYSWGAQSPGRNAAGMNVRLQKFLKNHDFGSVVGVIPIDFVSNTGDGGESLENLIIQHQRHQKAGYSYGGLASWVQP</sequence>
<dbReference type="InterPro" id="IPR000909">
    <property type="entry name" value="PLipase_C_PInositol-sp_X_dom"/>
</dbReference>
<reference evidence="7 8" key="2">
    <citation type="journal article" date="2016" name="Appl. Microbiol. Biotechnol.">
        <title>Mutations improving production and secretion of extracellular lipase by Burkholderia glumae PG1.</title>
        <authorList>
            <person name="Knapp A."/>
            <person name="Voget S."/>
            <person name="Gao R."/>
            <person name="Zaburannyi N."/>
            <person name="Krysciak D."/>
            <person name="Breuer M."/>
            <person name="Hauer B."/>
            <person name="Streit W.R."/>
            <person name="Muller R."/>
            <person name="Daniel R."/>
            <person name="Jaeger K.E."/>
        </authorList>
    </citation>
    <scope>NUCLEOTIDE SEQUENCE [LARGE SCALE GENOMIC DNA]</scope>
    <source>
        <strain evidence="7 8">PG1</strain>
    </source>
</reference>
<dbReference type="PROSITE" id="PS50007">
    <property type="entry name" value="PIPLC_X_DOMAIN"/>
    <property type="match status" value="1"/>
</dbReference>
<evidence type="ECO:0000256" key="5">
    <source>
        <dbReference type="ARBA" id="ARBA00030782"/>
    </source>
</evidence>
<dbReference type="InterPro" id="IPR051057">
    <property type="entry name" value="PI-PLC_domain"/>
</dbReference>
<dbReference type="Gene3D" id="3.20.20.190">
    <property type="entry name" value="Phosphatidylinositol (PI) phosphodiesterase"/>
    <property type="match status" value="1"/>
</dbReference>
<comment type="catalytic activity">
    <reaction evidence="1">
        <text>a 1,2-diacyl-sn-glycero-3-phospho-(1D-myo-inositol) = 1D-myo-inositol 1,2-cyclic phosphate + a 1,2-diacyl-sn-glycerol</text>
        <dbReference type="Rhea" id="RHEA:17093"/>
        <dbReference type="ChEBI" id="CHEBI:17815"/>
        <dbReference type="ChEBI" id="CHEBI:57880"/>
        <dbReference type="ChEBI" id="CHEBI:58484"/>
        <dbReference type="EC" id="4.6.1.13"/>
    </reaction>
</comment>
<dbReference type="GO" id="GO:0008081">
    <property type="term" value="F:phosphoric diester hydrolase activity"/>
    <property type="evidence" value="ECO:0007669"/>
    <property type="project" value="InterPro"/>
</dbReference>
<dbReference type="AlphaFoldDB" id="A0A0B6RPU4"/>
<dbReference type="GO" id="GO:0004436">
    <property type="term" value="F:phosphatidylinositol diacylglycerol-lyase activity"/>
    <property type="evidence" value="ECO:0007669"/>
    <property type="project" value="UniProtKB-EC"/>
</dbReference>
<accession>A0A0B6RPU4</accession>
<dbReference type="Proteomes" id="UP000031838">
    <property type="component" value="Chromosome 1"/>
</dbReference>
<protein>
    <recommendedName>
        <fullName evidence="3">1-phosphatidylinositol phosphodiesterase</fullName>
        <ecNumber evidence="2">4.6.1.13</ecNumber>
    </recommendedName>
    <alternativeName>
        <fullName evidence="4">Phosphatidylinositol diacylglycerol-lyase</fullName>
    </alternativeName>
    <alternativeName>
        <fullName evidence="5">Phosphatidylinositol-specific phospholipase C</fullName>
    </alternativeName>
</protein>
<dbReference type="HOGENOM" id="CLU_024117_3_0_4"/>
<dbReference type="EC" id="4.6.1.13" evidence="2"/>
<keyword evidence="8" id="KW-1185">Reference proteome</keyword>
<dbReference type="PANTHER" id="PTHR13593">
    <property type="match status" value="1"/>
</dbReference>
<keyword evidence="7" id="KW-0456">Lyase</keyword>
<evidence type="ECO:0000256" key="3">
    <source>
        <dbReference type="ARBA" id="ARBA00019758"/>
    </source>
</evidence>
<feature type="domain" description="Phosphatidylinositol-specific phospholipase C X" evidence="6">
    <location>
        <begin position="27"/>
        <end position="182"/>
    </location>
</feature>
<dbReference type="KEGG" id="bgp:BGL_1c08090"/>
<organism evidence="7 8">
    <name type="scientific">Burkholderia plantarii</name>
    <dbReference type="NCBI Taxonomy" id="41899"/>
    <lineage>
        <taxon>Bacteria</taxon>
        <taxon>Pseudomonadati</taxon>
        <taxon>Pseudomonadota</taxon>
        <taxon>Betaproteobacteria</taxon>
        <taxon>Burkholderiales</taxon>
        <taxon>Burkholderiaceae</taxon>
        <taxon>Burkholderia</taxon>
    </lineage>
</organism>
<name>A0A0B6RPU4_BURPL</name>
<reference evidence="8" key="1">
    <citation type="submission" date="2011-03" db="EMBL/GenBank/DDBJ databases">
        <authorList>
            <person name="Voget S."/>
            <person name="Streit W.R."/>
            <person name="Jaeger K.E."/>
            <person name="Daniel R."/>
        </authorList>
    </citation>
    <scope>NUCLEOTIDE SEQUENCE [LARGE SCALE GENOMIC DNA]</scope>
    <source>
        <strain evidence="8">PG1</strain>
    </source>
</reference>
<proteinExistence type="predicted"/>
<evidence type="ECO:0000259" key="6">
    <source>
        <dbReference type="Pfam" id="PF00388"/>
    </source>
</evidence>
<dbReference type="EMBL" id="CP002580">
    <property type="protein sequence ID" value="AJK45343.1"/>
    <property type="molecule type" value="Genomic_DNA"/>
</dbReference>
<dbReference type="InterPro" id="IPR017946">
    <property type="entry name" value="PLC-like_Pdiesterase_TIM-brl"/>
</dbReference>
<dbReference type="PANTHER" id="PTHR13593:SF148">
    <property type="entry name" value="PHOSPHATIDYLINOSITOL-SPECIFIC PHOSPHOLIPASE C X DOMAIN-CONTAINING PROTEIN"/>
    <property type="match status" value="1"/>
</dbReference>
<evidence type="ECO:0000313" key="8">
    <source>
        <dbReference type="Proteomes" id="UP000031838"/>
    </source>
</evidence>
<dbReference type="Pfam" id="PF00388">
    <property type="entry name" value="PI-PLC-X"/>
    <property type="match status" value="1"/>
</dbReference>
<evidence type="ECO:0000256" key="4">
    <source>
        <dbReference type="ARBA" id="ARBA00030474"/>
    </source>
</evidence>
<evidence type="ECO:0000256" key="1">
    <source>
        <dbReference type="ARBA" id="ARBA00001316"/>
    </source>
</evidence>
<evidence type="ECO:0000313" key="7">
    <source>
        <dbReference type="EMBL" id="AJK45343.1"/>
    </source>
</evidence>
<evidence type="ECO:0000256" key="2">
    <source>
        <dbReference type="ARBA" id="ARBA00012581"/>
    </source>
</evidence>
<gene>
    <name evidence="7" type="ORF">BGL_1c08090</name>
</gene>
<dbReference type="SUPFAM" id="SSF51695">
    <property type="entry name" value="PLC-like phosphodiesterases"/>
    <property type="match status" value="1"/>
</dbReference>